<dbReference type="RefSeq" id="WP_380921459.1">
    <property type="nucleotide sequence ID" value="NZ_JBHUPE010000005.1"/>
</dbReference>
<reference evidence="3" key="1">
    <citation type="journal article" date="2019" name="Int. J. Syst. Evol. Microbiol.">
        <title>The Global Catalogue of Microorganisms (GCM) 10K type strain sequencing project: providing services to taxonomists for standard genome sequencing and annotation.</title>
        <authorList>
            <consortium name="The Broad Institute Genomics Platform"/>
            <consortium name="The Broad Institute Genome Sequencing Center for Infectious Disease"/>
            <person name="Wu L."/>
            <person name="Ma J."/>
        </authorList>
    </citation>
    <scope>NUCLEOTIDE SEQUENCE [LARGE SCALE GENOMIC DNA]</scope>
    <source>
        <strain evidence="3">KCTC 22209</strain>
    </source>
</reference>
<keyword evidence="1" id="KW-0472">Membrane</keyword>
<dbReference type="EMBL" id="JBHUPE010000005">
    <property type="protein sequence ID" value="MFD2905023.1"/>
    <property type="molecule type" value="Genomic_DNA"/>
</dbReference>
<keyword evidence="1" id="KW-0812">Transmembrane</keyword>
<keyword evidence="3" id="KW-1185">Reference proteome</keyword>
<keyword evidence="1" id="KW-1133">Transmembrane helix</keyword>
<gene>
    <name evidence="2" type="ORF">ACFS6I_13865</name>
</gene>
<sequence length="431" mass="49106">MSKNNFGQDKIGNDFRLLELCCQKVASKFGSTAIETWRNNDYVQLSALLRRETKVLISENTLKRLFGKLKTTERYYPQKATRDALAVFIGFRDWQEFETVQQVAQSINPPAEPTITVQPLHIPKDSCTHRFYFLSITGVLLALIAVWLWWPNKSGATEVSLKCLNPNGHSPHSAVFKLIPKNSDNLKFADYEIELKDRKDTRTRFQDSTLTHYYELPAVYYPVLRYKNKVVDTSKVYLETNGWEVTAQIMGDTVRVYPIALPQQNNKNIPPTVNIQQILAAGVDTIKTFFTNYASIRHSEISGDNMFLEAFITTSKPRPGVRCSQLDITLFGENDKHFLSLMKPECVSWCSYQFSEKSKSGKFEDLRALGHDLSMGKSVKLTIINKIVSLYIGDKKVFETKYERSIGKIAGINLLFAGVGKFSDFKMESLP</sequence>
<evidence type="ECO:0000313" key="2">
    <source>
        <dbReference type="EMBL" id="MFD2905023.1"/>
    </source>
</evidence>
<dbReference type="Proteomes" id="UP001597509">
    <property type="component" value="Unassembled WGS sequence"/>
</dbReference>
<name>A0ABW5YX87_9SPHI</name>
<organism evidence="2 3">
    <name type="scientific">Sphingobacterium anhuiense</name>
    <dbReference type="NCBI Taxonomy" id="493780"/>
    <lineage>
        <taxon>Bacteria</taxon>
        <taxon>Pseudomonadati</taxon>
        <taxon>Bacteroidota</taxon>
        <taxon>Sphingobacteriia</taxon>
        <taxon>Sphingobacteriales</taxon>
        <taxon>Sphingobacteriaceae</taxon>
        <taxon>Sphingobacterium</taxon>
    </lineage>
</organism>
<accession>A0ABW5YX87</accession>
<evidence type="ECO:0000313" key="3">
    <source>
        <dbReference type="Proteomes" id="UP001597509"/>
    </source>
</evidence>
<comment type="caution">
    <text evidence="2">The sequence shown here is derived from an EMBL/GenBank/DDBJ whole genome shotgun (WGS) entry which is preliminary data.</text>
</comment>
<proteinExistence type="predicted"/>
<feature type="transmembrane region" description="Helical" evidence="1">
    <location>
        <begin position="131"/>
        <end position="150"/>
    </location>
</feature>
<evidence type="ECO:0000256" key="1">
    <source>
        <dbReference type="SAM" id="Phobius"/>
    </source>
</evidence>
<protein>
    <submittedName>
        <fullName evidence="2">Uncharacterized protein</fullName>
    </submittedName>
</protein>